<evidence type="ECO:0000256" key="2">
    <source>
        <dbReference type="ARBA" id="ARBA00023125"/>
    </source>
</evidence>
<dbReference type="RefSeq" id="WP_218393817.1">
    <property type="nucleotide sequence ID" value="NZ_JAHUZE010000004.1"/>
</dbReference>
<dbReference type="EMBL" id="JAHUZE010000004">
    <property type="protein sequence ID" value="MBV7380620.1"/>
    <property type="molecule type" value="Genomic_DNA"/>
</dbReference>
<keyword evidence="7" id="KW-1185">Reference proteome</keyword>
<reference evidence="6 7" key="1">
    <citation type="submission" date="2021-05" db="EMBL/GenBank/DDBJ databases">
        <title>Culturable bacteria isolated from Daya Bay.</title>
        <authorList>
            <person name="Zheng W."/>
            <person name="Yu S."/>
            <person name="Huang Y."/>
        </authorList>
    </citation>
    <scope>NUCLEOTIDE SEQUENCE [LARGE SCALE GENOMIC DNA]</scope>
    <source>
        <strain evidence="6 7">DP4N28-5</strain>
    </source>
</reference>
<evidence type="ECO:0000256" key="4">
    <source>
        <dbReference type="PROSITE-ProRule" id="PRU00335"/>
    </source>
</evidence>
<dbReference type="PROSITE" id="PS50977">
    <property type="entry name" value="HTH_TETR_2"/>
    <property type="match status" value="1"/>
</dbReference>
<protein>
    <submittedName>
        <fullName evidence="6">TetR/AcrR family transcriptional regulator</fullName>
    </submittedName>
</protein>
<evidence type="ECO:0000313" key="6">
    <source>
        <dbReference type="EMBL" id="MBV7380620.1"/>
    </source>
</evidence>
<dbReference type="Pfam" id="PF00440">
    <property type="entry name" value="TetR_N"/>
    <property type="match status" value="1"/>
</dbReference>
<evidence type="ECO:0000256" key="3">
    <source>
        <dbReference type="ARBA" id="ARBA00023163"/>
    </source>
</evidence>
<sequence length="182" mass="19357">MKSLRADGARNRELILAAAANVFALDGFSVPLDKIAKAAGVGRATLYRNFASREELGLAVFERNVGRLEALAGEAPQSGEGFHLILSALFDDMAAHAALGPALQGCEDDGCLQDLHDRVIAVLDRFRVAGIRDGSLREDLTEKDLGLLLNTLGGGLGRGESTPRDADAKRIMDLLFAGLQQT</sequence>
<feature type="domain" description="HTH tetR-type" evidence="5">
    <location>
        <begin position="9"/>
        <end position="68"/>
    </location>
</feature>
<name>A0ABS6T5W5_9RHOB</name>
<gene>
    <name evidence="6" type="ORF">KJP28_16970</name>
</gene>
<dbReference type="InterPro" id="IPR050109">
    <property type="entry name" value="HTH-type_TetR-like_transc_reg"/>
</dbReference>
<evidence type="ECO:0000256" key="1">
    <source>
        <dbReference type="ARBA" id="ARBA00023015"/>
    </source>
</evidence>
<dbReference type="InterPro" id="IPR001647">
    <property type="entry name" value="HTH_TetR"/>
</dbReference>
<feature type="DNA-binding region" description="H-T-H motif" evidence="4">
    <location>
        <begin position="31"/>
        <end position="50"/>
    </location>
</feature>
<dbReference type="Proteomes" id="UP000756530">
    <property type="component" value="Unassembled WGS sequence"/>
</dbReference>
<proteinExistence type="predicted"/>
<keyword evidence="1" id="KW-0805">Transcription regulation</keyword>
<accession>A0ABS6T5W5</accession>
<evidence type="ECO:0000313" key="7">
    <source>
        <dbReference type="Proteomes" id="UP000756530"/>
    </source>
</evidence>
<keyword evidence="2 4" id="KW-0238">DNA-binding</keyword>
<dbReference type="PANTHER" id="PTHR30055:SF234">
    <property type="entry name" value="HTH-TYPE TRANSCRIPTIONAL REGULATOR BETI"/>
    <property type="match status" value="1"/>
</dbReference>
<evidence type="ECO:0000259" key="5">
    <source>
        <dbReference type="PROSITE" id="PS50977"/>
    </source>
</evidence>
<keyword evidence="3" id="KW-0804">Transcription</keyword>
<dbReference type="PANTHER" id="PTHR30055">
    <property type="entry name" value="HTH-TYPE TRANSCRIPTIONAL REGULATOR RUTR"/>
    <property type="match status" value="1"/>
</dbReference>
<organism evidence="6 7">
    <name type="scientific">Maritimibacter dapengensis</name>
    <dbReference type="NCBI Taxonomy" id="2836868"/>
    <lineage>
        <taxon>Bacteria</taxon>
        <taxon>Pseudomonadati</taxon>
        <taxon>Pseudomonadota</taxon>
        <taxon>Alphaproteobacteria</taxon>
        <taxon>Rhodobacterales</taxon>
        <taxon>Roseobacteraceae</taxon>
        <taxon>Maritimibacter</taxon>
    </lineage>
</organism>
<comment type="caution">
    <text evidence="6">The sequence shown here is derived from an EMBL/GenBank/DDBJ whole genome shotgun (WGS) entry which is preliminary data.</text>
</comment>